<feature type="domain" description="Phosphodiester glycosidase" evidence="2">
    <location>
        <begin position="485"/>
        <end position="616"/>
    </location>
</feature>
<accession>H2J5R3</accession>
<name>H2J5R3_MARPK</name>
<dbReference type="PANTHER" id="PTHR40446:SF2">
    <property type="entry name" value="N-ACETYLGLUCOSAMINE-1-PHOSPHODIESTER ALPHA-N-ACETYLGLUCOSAMINIDASE"/>
    <property type="match status" value="1"/>
</dbReference>
<dbReference type="InterPro" id="IPR018711">
    <property type="entry name" value="NAGPA"/>
</dbReference>
<dbReference type="KEGG" id="mpz:Marpi_0610"/>
<dbReference type="EMBL" id="CP003257">
    <property type="protein sequence ID" value="AEX85049.1"/>
    <property type="molecule type" value="Genomic_DNA"/>
</dbReference>
<reference evidence="3 4" key="1">
    <citation type="journal article" date="2012" name="J. Bacteriol.">
        <title>Complete Genome Sequence of the Thermophilic, Piezophilic, Heterotrophic Bacterium Marinitoga piezophila KA3.</title>
        <authorList>
            <person name="Lucas S."/>
            <person name="Han J."/>
            <person name="Lapidus A."/>
            <person name="Cheng J.F."/>
            <person name="Goodwin L.A."/>
            <person name="Pitluck S."/>
            <person name="Peters L."/>
            <person name="Mikhailova N."/>
            <person name="Teshima H."/>
            <person name="Detter J.C."/>
            <person name="Han C."/>
            <person name="Tapia R."/>
            <person name="Land M."/>
            <person name="Hauser L."/>
            <person name="Kyrpides N.C."/>
            <person name="Ivanova N."/>
            <person name="Pagani I."/>
            <person name="Vannier P."/>
            <person name="Oger P."/>
            <person name="Bartlett D.H."/>
            <person name="Noll K.M."/>
            <person name="Woyke T."/>
            <person name="Jebbar M."/>
        </authorList>
    </citation>
    <scope>NUCLEOTIDE SEQUENCE [LARGE SCALE GENOMIC DNA]</scope>
    <source>
        <strain evidence="4">DSM 14283 / JCM 11233 / KA3</strain>
    </source>
</reference>
<dbReference type="AlphaFoldDB" id="H2J5R3"/>
<protein>
    <recommendedName>
        <fullName evidence="2">Phosphodiester glycosidase domain-containing protein</fullName>
    </recommendedName>
</protein>
<feature type="region of interest" description="Disordered" evidence="1">
    <location>
        <begin position="267"/>
        <end position="288"/>
    </location>
</feature>
<evidence type="ECO:0000259" key="2">
    <source>
        <dbReference type="Pfam" id="PF09992"/>
    </source>
</evidence>
<organism evidence="3 4">
    <name type="scientific">Marinitoga piezophila (strain DSM 14283 / JCM 11233 / KA3)</name>
    <dbReference type="NCBI Taxonomy" id="443254"/>
    <lineage>
        <taxon>Bacteria</taxon>
        <taxon>Thermotogati</taxon>
        <taxon>Thermotogota</taxon>
        <taxon>Thermotogae</taxon>
        <taxon>Petrotogales</taxon>
        <taxon>Petrotogaceae</taxon>
        <taxon>Marinitoga</taxon>
    </lineage>
</organism>
<dbReference type="Pfam" id="PF09992">
    <property type="entry name" value="NAGPA"/>
    <property type="match status" value="1"/>
</dbReference>
<evidence type="ECO:0000256" key="1">
    <source>
        <dbReference type="SAM" id="MobiDB-lite"/>
    </source>
</evidence>
<dbReference type="HOGENOM" id="CLU_440622_0_0_0"/>
<dbReference type="eggNOG" id="COG4632">
    <property type="taxonomic scope" value="Bacteria"/>
</dbReference>
<keyword evidence="4" id="KW-1185">Reference proteome</keyword>
<reference evidence="4" key="2">
    <citation type="submission" date="2012-01" db="EMBL/GenBank/DDBJ databases">
        <title>Complete sequence of chromosome of Marinitoga piezophila KA3.</title>
        <authorList>
            <person name="Lucas S."/>
            <person name="Han J."/>
            <person name="Lapidus A."/>
            <person name="Cheng J.-F."/>
            <person name="Goodwin L."/>
            <person name="Pitluck S."/>
            <person name="Peters L."/>
            <person name="Mikhailova N."/>
            <person name="Teshima H."/>
            <person name="Detter J.C."/>
            <person name="Han C."/>
            <person name="Tapia R."/>
            <person name="Land M."/>
            <person name="Hauser L."/>
            <person name="Kyrpides N."/>
            <person name="Ivanova N."/>
            <person name="Pagani I."/>
            <person name="Jebbar M."/>
            <person name="Vannier P."/>
            <person name="Oger P."/>
            <person name="Cario A."/>
            <person name="Bartlett D."/>
            <person name="Noll K.M."/>
            <person name="Woyke T."/>
        </authorList>
    </citation>
    <scope>NUCLEOTIDE SEQUENCE [LARGE SCALE GENOMIC DNA]</scope>
    <source>
        <strain evidence="4">DSM 14283 / JCM 11233 / KA3</strain>
    </source>
</reference>
<dbReference type="Proteomes" id="UP000007161">
    <property type="component" value="Chromosome"/>
</dbReference>
<gene>
    <name evidence="3" type="ordered locus">Marpi_0610</name>
</gene>
<dbReference type="OrthoDB" id="9809781at2"/>
<sequence>MPKKLLFILSILLFAIISYGKIIYVDLTKESTELNYITFSNNKYLEVEEISKIFNLKKSPSKNIIYLIRHIGSKMDVLELNLINGTVRINFNINDSFASAVLKNNDQYYLLVDAFVKFMGYQKFDYNGNTYIYASIPRIIKIDYSVNKIIFSVSHIVHKEMVIKNKNGIVIVPAINEYSVPSDINFKMLGDNVVEYEIKDFNNYDIQISGRSIILTLNQKNNNSPENIKTVNSSNNVVEKKNIENNINEKTENKNDIETKENDLVNNSNTINENKKANNNNASEEKNSKKLQIDTKLLKVENKMIDLNGRIVPVHIATINPKELEIKVMFNNLGNPEDAEKYLNEENPLVAINAGYFDVSTLEPIGKIITDGKIQHISSYYRPCFIVDEYGVPYIKKVNMEYTIYIRGVPFWIKAINTAWKGDVKLYTSAYKGKIKESEDDYLFLLIENDYIVYIGKKRPINNQKLLLIERKYLKYIKDVAEGDEVIFDIDINQNIAIKELIESGPLLKSNDIMPEAMKEEKLAYSWSIINRKTPRTIVAINNDDMVLFIVVDGYMESNPGINYDEAILLLEKIGNIKQAMMLDGGSSSIFYYNGSILNYRSENWRSKIPAFLGVFKKDR</sequence>
<evidence type="ECO:0000313" key="3">
    <source>
        <dbReference type="EMBL" id="AEX85049.1"/>
    </source>
</evidence>
<dbReference type="RefSeq" id="WP_014296121.1">
    <property type="nucleotide sequence ID" value="NC_016751.1"/>
</dbReference>
<evidence type="ECO:0000313" key="4">
    <source>
        <dbReference type="Proteomes" id="UP000007161"/>
    </source>
</evidence>
<dbReference type="STRING" id="443254.Marpi_0610"/>
<proteinExistence type="predicted"/>
<feature type="compositionally biased region" description="Low complexity" evidence="1">
    <location>
        <begin position="267"/>
        <end position="282"/>
    </location>
</feature>
<dbReference type="PANTHER" id="PTHR40446">
    <property type="entry name" value="N-ACETYLGLUCOSAMINE-1-PHOSPHODIESTER ALPHA-N-ACETYLGLUCOSAMINIDASE"/>
    <property type="match status" value="1"/>
</dbReference>